<name>A0A0C3CWT6_HEBCY</name>
<dbReference type="AlphaFoldDB" id="A0A0C3CWT6"/>
<evidence type="ECO:0000313" key="3">
    <source>
        <dbReference type="Proteomes" id="UP000053424"/>
    </source>
</evidence>
<organism evidence="2 3">
    <name type="scientific">Hebeloma cylindrosporum</name>
    <dbReference type="NCBI Taxonomy" id="76867"/>
    <lineage>
        <taxon>Eukaryota</taxon>
        <taxon>Fungi</taxon>
        <taxon>Dikarya</taxon>
        <taxon>Basidiomycota</taxon>
        <taxon>Agaricomycotina</taxon>
        <taxon>Agaricomycetes</taxon>
        <taxon>Agaricomycetidae</taxon>
        <taxon>Agaricales</taxon>
        <taxon>Agaricineae</taxon>
        <taxon>Hymenogastraceae</taxon>
        <taxon>Hebeloma</taxon>
    </lineage>
</organism>
<accession>A0A0C3CWT6</accession>
<feature type="signal peptide" evidence="1">
    <location>
        <begin position="1"/>
        <end position="22"/>
    </location>
</feature>
<keyword evidence="1" id="KW-0732">Signal</keyword>
<reference evidence="3" key="2">
    <citation type="submission" date="2015-01" db="EMBL/GenBank/DDBJ databases">
        <title>Evolutionary Origins and Diversification of the Mycorrhizal Mutualists.</title>
        <authorList>
            <consortium name="DOE Joint Genome Institute"/>
            <consortium name="Mycorrhizal Genomics Consortium"/>
            <person name="Kohler A."/>
            <person name="Kuo A."/>
            <person name="Nagy L.G."/>
            <person name="Floudas D."/>
            <person name="Copeland A."/>
            <person name="Barry K.W."/>
            <person name="Cichocki N."/>
            <person name="Veneault-Fourrey C."/>
            <person name="LaButti K."/>
            <person name="Lindquist E.A."/>
            <person name="Lipzen A."/>
            <person name="Lundell T."/>
            <person name="Morin E."/>
            <person name="Murat C."/>
            <person name="Riley R."/>
            <person name="Ohm R."/>
            <person name="Sun H."/>
            <person name="Tunlid A."/>
            <person name="Henrissat B."/>
            <person name="Grigoriev I.V."/>
            <person name="Hibbett D.S."/>
            <person name="Martin F."/>
        </authorList>
    </citation>
    <scope>NUCLEOTIDE SEQUENCE [LARGE SCALE GENOMIC DNA]</scope>
    <source>
        <strain evidence="3">h7</strain>
    </source>
</reference>
<dbReference type="EMBL" id="KN831769">
    <property type="protein sequence ID" value="KIM48311.1"/>
    <property type="molecule type" value="Genomic_DNA"/>
</dbReference>
<dbReference type="STRING" id="686832.A0A0C3CWT6"/>
<reference evidence="2 3" key="1">
    <citation type="submission" date="2014-04" db="EMBL/GenBank/DDBJ databases">
        <authorList>
            <consortium name="DOE Joint Genome Institute"/>
            <person name="Kuo A."/>
            <person name="Gay G."/>
            <person name="Dore J."/>
            <person name="Kohler A."/>
            <person name="Nagy L.G."/>
            <person name="Floudas D."/>
            <person name="Copeland A."/>
            <person name="Barry K.W."/>
            <person name="Cichocki N."/>
            <person name="Veneault-Fourrey C."/>
            <person name="LaButti K."/>
            <person name="Lindquist E.A."/>
            <person name="Lipzen A."/>
            <person name="Lundell T."/>
            <person name="Morin E."/>
            <person name="Murat C."/>
            <person name="Sun H."/>
            <person name="Tunlid A."/>
            <person name="Henrissat B."/>
            <person name="Grigoriev I.V."/>
            <person name="Hibbett D.S."/>
            <person name="Martin F."/>
            <person name="Nordberg H.P."/>
            <person name="Cantor M.N."/>
            <person name="Hua S.X."/>
        </authorList>
    </citation>
    <scope>NUCLEOTIDE SEQUENCE [LARGE SCALE GENOMIC DNA]</scope>
    <source>
        <strain evidence="3">h7</strain>
    </source>
</reference>
<feature type="chain" id="PRO_5002173405" evidence="1">
    <location>
        <begin position="23"/>
        <end position="85"/>
    </location>
</feature>
<gene>
    <name evidence="2" type="ORF">M413DRAFT_440029</name>
</gene>
<proteinExistence type="predicted"/>
<sequence length="85" mass="9569">MLFTPRYLAVISLFFLSSMVAAAPVAEADGPDWRRENSLARASADWRRAEVVGRDAASADWRRSEKGARATVDWRRSENEARGRT</sequence>
<keyword evidence="3" id="KW-1185">Reference proteome</keyword>
<evidence type="ECO:0000313" key="2">
    <source>
        <dbReference type="EMBL" id="KIM48311.1"/>
    </source>
</evidence>
<protein>
    <submittedName>
        <fullName evidence="2">Uncharacterized protein</fullName>
    </submittedName>
</protein>
<evidence type="ECO:0000256" key="1">
    <source>
        <dbReference type="SAM" id="SignalP"/>
    </source>
</evidence>
<dbReference type="OrthoDB" id="2909245at2759"/>
<dbReference type="HOGENOM" id="CLU_2512882_0_0_1"/>
<dbReference type="Proteomes" id="UP000053424">
    <property type="component" value="Unassembled WGS sequence"/>
</dbReference>